<evidence type="ECO:0000259" key="4">
    <source>
        <dbReference type="PROSITE" id="PS51473"/>
    </source>
</evidence>
<keyword evidence="1 3" id="KW-0732">Signal</keyword>
<dbReference type="InterPro" id="IPR002902">
    <property type="entry name" value="GNK2"/>
</dbReference>
<dbReference type="Pfam" id="PF01657">
    <property type="entry name" value="Stress-antifung"/>
    <property type="match status" value="1"/>
</dbReference>
<comment type="caution">
    <text evidence="5">The sequence shown here is derived from an EMBL/GenBank/DDBJ whole genome shotgun (WGS) entry which is preliminary data.</text>
</comment>
<proteinExistence type="predicted"/>
<evidence type="ECO:0000256" key="1">
    <source>
        <dbReference type="ARBA" id="ARBA00022729"/>
    </source>
</evidence>
<sequence length="115" mass="12377">MTFVPKSSLTVSALFIALLRLCYTVKGGPNASINVLICNVKSQAEGDPFWNSVTYVLFYLMNVTLSQQGFDYSTTSPYSTTVAYGRATCSCDLSNNDCANCLVSAKETLKTNCGG</sequence>
<evidence type="ECO:0000313" key="6">
    <source>
        <dbReference type="Proteomes" id="UP000594638"/>
    </source>
</evidence>
<evidence type="ECO:0000256" key="3">
    <source>
        <dbReference type="SAM" id="SignalP"/>
    </source>
</evidence>
<feature type="chain" id="PRO_5035849617" description="Gnk2-homologous domain-containing protein" evidence="3">
    <location>
        <begin position="25"/>
        <end position="115"/>
    </location>
</feature>
<evidence type="ECO:0000313" key="5">
    <source>
        <dbReference type="EMBL" id="CAA2935129.1"/>
    </source>
</evidence>
<dbReference type="InterPro" id="IPR038408">
    <property type="entry name" value="GNK2_sf"/>
</dbReference>
<protein>
    <recommendedName>
        <fullName evidence="4">Gnk2-homologous domain-containing protein</fullName>
    </recommendedName>
</protein>
<dbReference type="EMBL" id="CACTIH010000022">
    <property type="protein sequence ID" value="CAA2935129.1"/>
    <property type="molecule type" value="Genomic_DNA"/>
</dbReference>
<dbReference type="AlphaFoldDB" id="A0A8S0PCQ8"/>
<evidence type="ECO:0000256" key="2">
    <source>
        <dbReference type="ARBA" id="ARBA00022737"/>
    </source>
</evidence>
<gene>
    <name evidence="5" type="ORF">OLEA9_A079320</name>
</gene>
<dbReference type="Proteomes" id="UP000594638">
    <property type="component" value="Unassembled WGS sequence"/>
</dbReference>
<feature type="domain" description="Gnk2-homologous" evidence="4">
    <location>
        <begin position="31"/>
        <end position="115"/>
    </location>
</feature>
<keyword evidence="6" id="KW-1185">Reference proteome</keyword>
<keyword evidence="2" id="KW-0677">Repeat</keyword>
<dbReference type="Gene3D" id="3.30.430.20">
    <property type="entry name" value="Gnk2 domain, C-X8-C-X2-C motif"/>
    <property type="match status" value="1"/>
</dbReference>
<name>A0A8S0PCQ8_OLEEU</name>
<dbReference type="PROSITE" id="PS51473">
    <property type="entry name" value="GNK2"/>
    <property type="match status" value="1"/>
</dbReference>
<organism evidence="5 6">
    <name type="scientific">Olea europaea subsp. europaea</name>
    <dbReference type="NCBI Taxonomy" id="158383"/>
    <lineage>
        <taxon>Eukaryota</taxon>
        <taxon>Viridiplantae</taxon>
        <taxon>Streptophyta</taxon>
        <taxon>Embryophyta</taxon>
        <taxon>Tracheophyta</taxon>
        <taxon>Spermatophyta</taxon>
        <taxon>Magnoliopsida</taxon>
        <taxon>eudicotyledons</taxon>
        <taxon>Gunneridae</taxon>
        <taxon>Pentapetalae</taxon>
        <taxon>asterids</taxon>
        <taxon>lamiids</taxon>
        <taxon>Lamiales</taxon>
        <taxon>Oleaceae</taxon>
        <taxon>Oleeae</taxon>
        <taxon>Olea</taxon>
    </lineage>
</organism>
<dbReference type="OrthoDB" id="1888914at2759"/>
<accession>A0A8S0PCQ8</accession>
<dbReference type="Gramene" id="OE9A079320T1">
    <property type="protein sequence ID" value="OE9A079320C1"/>
    <property type="gene ID" value="OE9A079320"/>
</dbReference>
<reference evidence="5 6" key="1">
    <citation type="submission" date="2019-12" db="EMBL/GenBank/DDBJ databases">
        <authorList>
            <person name="Alioto T."/>
            <person name="Alioto T."/>
            <person name="Gomez Garrido J."/>
        </authorList>
    </citation>
    <scope>NUCLEOTIDE SEQUENCE [LARGE SCALE GENOMIC DNA]</scope>
</reference>
<feature type="signal peptide" evidence="3">
    <location>
        <begin position="1"/>
        <end position="24"/>
    </location>
</feature>